<keyword evidence="1" id="KW-0472">Membrane</keyword>
<protein>
    <submittedName>
        <fullName evidence="2">Uncharacterized protein</fullName>
    </submittedName>
</protein>
<dbReference type="Proteomes" id="UP000198666">
    <property type="component" value="Unassembled WGS sequence"/>
</dbReference>
<reference evidence="3" key="1">
    <citation type="submission" date="2016-10" db="EMBL/GenBank/DDBJ databases">
        <authorList>
            <person name="Varghese N."/>
            <person name="Submissions S."/>
        </authorList>
    </citation>
    <scope>NUCLEOTIDE SEQUENCE [LARGE SCALE GENOMIC DNA]</scope>
    <source>
        <strain evidence="3">DSM 21620</strain>
    </source>
</reference>
<keyword evidence="1" id="KW-0812">Transmembrane</keyword>
<evidence type="ECO:0000313" key="2">
    <source>
        <dbReference type="EMBL" id="SDC06065.1"/>
    </source>
</evidence>
<sequence>MILKENDFFVGLWNAFLVSGLFYTGLLYTYLLFFR</sequence>
<evidence type="ECO:0000256" key="1">
    <source>
        <dbReference type="SAM" id="Phobius"/>
    </source>
</evidence>
<evidence type="ECO:0000313" key="3">
    <source>
        <dbReference type="Proteomes" id="UP000198666"/>
    </source>
</evidence>
<accession>A0A1G6IJ98</accession>
<name>A0A1G6IJ98_9BACI</name>
<proteinExistence type="predicted"/>
<gene>
    <name evidence="2" type="ORF">SAMN05421663_101287</name>
</gene>
<keyword evidence="3" id="KW-1185">Reference proteome</keyword>
<dbReference type="AlphaFoldDB" id="A0A1G6IJ98"/>
<dbReference type="EMBL" id="FMZB01000001">
    <property type="protein sequence ID" value="SDC06065.1"/>
    <property type="molecule type" value="Genomic_DNA"/>
</dbReference>
<keyword evidence="1" id="KW-1133">Transmembrane helix</keyword>
<organism evidence="2 3">
    <name type="scientific">Terribacillus halophilus</name>
    <dbReference type="NCBI Taxonomy" id="361279"/>
    <lineage>
        <taxon>Bacteria</taxon>
        <taxon>Bacillati</taxon>
        <taxon>Bacillota</taxon>
        <taxon>Bacilli</taxon>
        <taxon>Bacillales</taxon>
        <taxon>Bacillaceae</taxon>
        <taxon>Terribacillus</taxon>
    </lineage>
</organism>
<feature type="transmembrane region" description="Helical" evidence="1">
    <location>
        <begin position="12"/>
        <end position="33"/>
    </location>
</feature>
<dbReference type="STRING" id="361279.SAMN05421663_101287"/>